<dbReference type="InterPro" id="IPR001932">
    <property type="entry name" value="PPM-type_phosphatase-like_dom"/>
</dbReference>
<dbReference type="OrthoDB" id="110858at2157"/>
<dbReference type="Pfam" id="PF07228">
    <property type="entry name" value="SpoIIE"/>
    <property type="match status" value="1"/>
</dbReference>
<comment type="caution">
    <text evidence="5">The sequence shown here is derived from an EMBL/GenBank/DDBJ whole genome shotgun (WGS) entry which is preliminary data.</text>
</comment>
<feature type="transmembrane region" description="Helical" evidence="3">
    <location>
        <begin position="262"/>
        <end position="286"/>
    </location>
</feature>
<dbReference type="PANTHER" id="PTHR43156">
    <property type="entry name" value="STAGE II SPORULATION PROTEIN E-RELATED"/>
    <property type="match status" value="1"/>
</dbReference>
<keyword evidence="3" id="KW-0472">Membrane</keyword>
<evidence type="ECO:0000313" key="6">
    <source>
        <dbReference type="Proteomes" id="UP000217784"/>
    </source>
</evidence>
<keyword evidence="6" id="KW-1185">Reference proteome</keyword>
<name>A0A2A2H1G0_METBR</name>
<dbReference type="Gene3D" id="3.60.40.10">
    <property type="entry name" value="PPM-type phosphatase domain"/>
    <property type="match status" value="1"/>
</dbReference>
<feature type="transmembrane region" description="Helical" evidence="3">
    <location>
        <begin position="165"/>
        <end position="185"/>
    </location>
</feature>
<keyword evidence="1" id="KW-0378">Hydrolase</keyword>
<dbReference type="GO" id="GO:0016791">
    <property type="term" value="F:phosphatase activity"/>
    <property type="evidence" value="ECO:0007669"/>
    <property type="project" value="TreeGrafter"/>
</dbReference>
<dbReference type="SMART" id="SM00331">
    <property type="entry name" value="PP2C_SIG"/>
    <property type="match status" value="1"/>
</dbReference>
<feature type="transmembrane region" description="Helical" evidence="3">
    <location>
        <begin position="118"/>
        <end position="136"/>
    </location>
</feature>
<protein>
    <recommendedName>
        <fullName evidence="4">PPM-type phosphatase domain-containing protein</fullName>
    </recommendedName>
</protein>
<dbReference type="AlphaFoldDB" id="A0A2A2H1G0"/>
<sequence>MKNLENIKSKVILLALCSAVIFIMKFIFHYFFPGIPISELGPASALPPVLGLMFGVWGAAGAAIGYSVSELLAGSSPEIYGISFFIQFLYAYIPYKLWYTLNWDETTTLPRLDTVKHLVKFVVIMFINAAVMAGLLGFLMDGLGLYDLVSLTTLIFAVNNFDFSIMFGTLILIGANFYGISMYKPKKVKKTRVPHKIFDLIAVLVVVISIGNGIYSAFTDPNIWGWIAGVITYSLVLIYVFRPITSEIRERATEIKMSLTENLIVIFIIMGAIIAILTGIRSLFIVSAGNTLHFWDAVYLNITLILSVFYIASIAFLWYIERNISTPIESISDIVKNYVSDLGGIRNNDAIISKCEQYAAQNSEVGILAASFQKMAMELEIYVKNLKNVTAEKERINTELNVAKKIQEDMLPRKFPAFPERDEFDVYAANIPAKEVGGDFYDFFLIDESRLAIVIADVSGKGVPAALFMVVAKTLIKNHAQLGKSPAEIFTAVNNQLCEGNDENMFVTAWMGILEIETGKFTYVNAGHNPPLIKHSCNDYNWLKSKPGFVLAGMEDIQYHQNSIALEPGDRVYLYTDGVTEASNINDELFGDSRLLQIMNDKSNLSLKELVVYVKEKVDNFAGEREQFDDITMLVMEYKK</sequence>
<feature type="domain" description="PPM-type phosphatase" evidence="4">
    <location>
        <begin position="421"/>
        <end position="638"/>
    </location>
</feature>
<keyword evidence="3" id="KW-1133">Transmembrane helix</keyword>
<feature type="transmembrane region" description="Helical" evidence="3">
    <location>
        <begin position="44"/>
        <end position="67"/>
    </location>
</feature>
<keyword evidence="2" id="KW-0175">Coiled coil</keyword>
<dbReference type="EMBL" id="LMVM01000039">
    <property type="protein sequence ID" value="PAV03219.1"/>
    <property type="molecule type" value="Genomic_DNA"/>
</dbReference>
<feature type="transmembrane region" description="Helical" evidence="3">
    <location>
        <begin position="223"/>
        <end position="241"/>
    </location>
</feature>
<evidence type="ECO:0000259" key="4">
    <source>
        <dbReference type="SMART" id="SM00331"/>
    </source>
</evidence>
<evidence type="ECO:0000313" key="5">
    <source>
        <dbReference type="EMBL" id="PAV03219.1"/>
    </source>
</evidence>
<dbReference type="Gene3D" id="6.10.340.10">
    <property type="match status" value="1"/>
</dbReference>
<evidence type="ECO:0000256" key="2">
    <source>
        <dbReference type="SAM" id="Coils"/>
    </source>
</evidence>
<dbReference type="PANTHER" id="PTHR43156:SF2">
    <property type="entry name" value="STAGE II SPORULATION PROTEIN E"/>
    <property type="match status" value="1"/>
</dbReference>
<dbReference type="InterPro" id="IPR036457">
    <property type="entry name" value="PPM-type-like_dom_sf"/>
</dbReference>
<organism evidence="5 6">
    <name type="scientific">Methanobacterium bryantii</name>
    <dbReference type="NCBI Taxonomy" id="2161"/>
    <lineage>
        <taxon>Archaea</taxon>
        <taxon>Methanobacteriati</taxon>
        <taxon>Methanobacteriota</taxon>
        <taxon>Methanomada group</taxon>
        <taxon>Methanobacteria</taxon>
        <taxon>Methanobacteriales</taxon>
        <taxon>Methanobacteriaceae</taxon>
        <taxon>Methanobacterium</taxon>
    </lineage>
</organism>
<dbReference type="SUPFAM" id="SSF81606">
    <property type="entry name" value="PP2C-like"/>
    <property type="match status" value="1"/>
</dbReference>
<evidence type="ECO:0000256" key="1">
    <source>
        <dbReference type="ARBA" id="ARBA00022801"/>
    </source>
</evidence>
<dbReference type="Proteomes" id="UP000217784">
    <property type="component" value="Unassembled WGS sequence"/>
</dbReference>
<proteinExistence type="predicted"/>
<feature type="transmembrane region" description="Helical" evidence="3">
    <location>
        <begin position="298"/>
        <end position="320"/>
    </location>
</feature>
<reference evidence="5 6" key="1">
    <citation type="journal article" date="2017" name="BMC Genomics">
        <title>Genomic analysis of methanogenic archaea reveals a shift towards energy conservation.</title>
        <authorList>
            <person name="Gilmore S.P."/>
            <person name="Henske J.K."/>
            <person name="Sexton J.A."/>
            <person name="Solomon K.V."/>
            <person name="Seppala S."/>
            <person name="Yoo J.I."/>
            <person name="Huyett L.M."/>
            <person name="Pressman A."/>
            <person name="Cogan J.Z."/>
            <person name="Kivenson V."/>
            <person name="Peng X."/>
            <person name="Tan Y."/>
            <person name="Valentine D.L."/>
            <person name="O'Malley M.A."/>
        </authorList>
    </citation>
    <scope>NUCLEOTIDE SEQUENCE [LARGE SCALE GENOMIC DNA]</scope>
    <source>
        <strain evidence="5 6">M.o.H.</strain>
    </source>
</reference>
<gene>
    <name evidence="5" type="ORF">ASJ80_04245</name>
</gene>
<keyword evidence="3" id="KW-0812">Transmembrane</keyword>
<evidence type="ECO:0000256" key="3">
    <source>
        <dbReference type="SAM" id="Phobius"/>
    </source>
</evidence>
<dbReference type="RefSeq" id="WP_069583995.1">
    <property type="nucleotide sequence ID" value="NZ_LMVM01000039.1"/>
</dbReference>
<feature type="transmembrane region" description="Helical" evidence="3">
    <location>
        <begin position="197"/>
        <end position="217"/>
    </location>
</feature>
<feature type="transmembrane region" description="Helical" evidence="3">
    <location>
        <begin position="12"/>
        <end position="32"/>
    </location>
</feature>
<feature type="coiled-coil region" evidence="2">
    <location>
        <begin position="379"/>
        <end position="406"/>
    </location>
</feature>
<dbReference type="InterPro" id="IPR052016">
    <property type="entry name" value="Bact_Sigma-Reg"/>
</dbReference>
<accession>A0A2A2H1G0</accession>